<accession>A0A7W6EHJ1</accession>
<sequence length="255" mass="27603">MIRLSANLGFLWADRPLPDAIHAAKAAGFEAVECHWPYGEDAAAVARALRDTGLPMLGLNTAKGRPGEFGLSALPGRKSEARDAIEQAFDYGAAIGAGAVHVMAGVPGKAPGAMAIFHDNLIAACDLAARHAMTVLIEPLNARDVPGYLHVTVEAAAAIVRAVARPELKIMFDCYHQQIMGGDLLRRFEAHLGAIGHVQFASVPWRREPDEGEVAYDRLLPLLREAGWTGFFGAEYKPRGETDLGLGWIEDFRRR</sequence>
<reference evidence="5 6" key="1">
    <citation type="submission" date="2020-08" db="EMBL/GenBank/DDBJ databases">
        <title>Genomic Encyclopedia of Type Strains, Phase IV (KMG-IV): sequencing the most valuable type-strain genomes for metagenomic binning, comparative biology and taxonomic classification.</title>
        <authorList>
            <person name="Goeker M."/>
        </authorList>
    </citation>
    <scope>NUCLEOTIDE SEQUENCE [LARGE SCALE GENOMIC DNA]</scope>
    <source>
        <strain evidence="5 6">DSM 102238</strain>
    </source>
</reference>
<evidence type="ECO:0000313" key="5">
    <source>
        <dbReference type="EMBL" id="MBB3998279.1"/>
    </source>
</evidence>
<dbReference type="InterPro" id="IPR026040">
    <property type="entry name" value="HyI-like"/>
</dbReference>
<dbReference type="Gene3D" id="3.20.20.150">
    <property type="entry name" value="Divalent-metal-dependent TIM barrel enzymes"/>
    <property type="match status" value="1"/>
</dbReference>
<dbReference type="GO" id="GO:0008903">
    <property type="term" value="F:hydroxypyruvate isomerase activity"/>
    <property type="evidence" value="ECO:0007669"/>
    <property type="project" value="UniProtKB-EC"/>
</dbReference>
<dbReference type="EC" id="5.3.1.22" evidence="5"/>
<dbReference type="Pfam" id="PF01261">
    <property type="entry name" value="AP_endonuc_2"/>
    <property type="match status" value="1"/>
</dbReference>
<dbReference type="Proteomes" id="UP000542776">
    <property type="component" value="Unassembled WGS sequence"/>
</dbReference>
<evidence type="ECO:0000259" key="4">
    <source>
        <dbReference type="Pfam" id="PF01261"/>
    </source>
</evidence>
<dbReference type="InterPro" id="IPR036237">
    <property type="entry name" value="Xyl_isomerase-like_sf"/>
</dbReference>
<keyword evidence="1 2" id="KW-0413">Isomerase</keyword>
<dbReference type="PANTHER" id="PTHR43489">
    <property type="entry name" value="ISOMERASE"/>
    <property type="match status" value="1"/>
</dbReference>
<gene>
    <name evidence="5" type="ORF">GGR04_002118</name>
</gene>
<keyword evidence="5" id="KW-0670">Pyruvate</keyword>
<feature type="domain" description="Xylose isomerase-like TIM barrel" evidence="4">
    <location>
        <begin position="22"/>
        <end position="250"/>
    </location>
</feature>
<dbReference type="InterPro" id="IPR050417">
    <property type="entry name" value="Sugar_Epim/Isomerase"/>
</dbReference>
<evidence type="ECO:0000256" key="2">
    <source>
        <dbReference type="PIRNR" id="PIRNR006241"/>
    </source>
</evidence>
<organism evidence="5 6">
    <name type="scientific">Aureimonas pseudogalii</name>
    <dbReference type="NCBI Taxonomy" id="1744844"/>
    <lineage>
        <taxon>Bacteria</taxon>
        <taxon>Pseudomonadati</taxon>
        <taxon>Pseudomonadota</taxon>
        <taxon>Alphaproteobacteria</taxon>
        <taxon>Hyphomicrobiales</taxon>
        <taxon>Aurantimonadaceae</taxon>
        <taxon>Aureimonas</taxon>
    </lineage>
</organism>
<comment type="similarity">
    <text evidence="2">Belongs to the hyi family.</text>
</comment>
<feature type="active site" description="Proton donor/acceptor" evidence="3">
    <location>
        <position position="138"/>
    </location>
</feature>
<dbReference type="InterPro" id="IPR013022">
    <property type="entry name" value="Xyl_isomerase-like_TIM-brl"/>
</dbReference>
<dbReference type="EMBL" id="JACIEK010000004">
    <property type="protein sequence ID" value="MBB3998279.1"/>
    <property type="molecule type" value="Genomic_DNA"/>
</dbReference>
<dbReference type="GO" id="GO:0046487">
    <property type="term" value="P:glyoxylate metabolic process"/>
    <property type="evidence" value="ECO:0007669"/>
    <property type="project" value="TreeGrafter"/>
</dbReference>
<feature type="active site" description="Proton donor/acceptor" evidence="3">
    <location>
        <position position="235"/>
    </location>
</feature>
<evidence type="ECO:0000256" key="3">
    <source>
        <dbReference type="PIRSR" id="PIRSR006241-50"/>
    </source>
</evidence>
<protein>
    <submittedName>
        <fullName evidence="5">Hydroxypyruvate isomerase</fullName>
        <ecNumber evidence="5">5.3.1.22</ecNumber>
    </submittedName>
</protein>
<evidence type="ECO:0000313" key="6">
    <source>
        <dbReference type="Proteomes" id="UP000542776"/>
    </source>
</evidence>
<evidence type="ECO:0000256" key="1">
    <source>
        <dbReference type="ARBA" id="ARBA00023235"/>
    </source>
</evidence>
<dbReference type="PIRSF" id="PIRSF006241">
    <property type="entry name" value="HyI"/>
    <property type="match status" value="1"/>
</dbReference>
<name>A0A7W6EHJ1_9HYPH</name>
<dbReference type="PANTHER" id="PTHR43489:SF6">
    <property type="entry name" value="HYDROXYPYRUVATE ISOMERASE-RELATED"/>
    <property type="match status" value="1"/>
</dbReference>
<keyword evidence="6" id="KW-1185">Reference proteome</keyword>
<comment type="caution">
    <text evidence="5">The sequence shown here is derived from an EMBL/GenBank/DDBJ whole genome shotgun (WGS) entry which is preliminary data.</text>
</comment>
<dbReference type="AlphaFoldDB" id="A0A7W6EHJ1"/>
<proteinExistence type="inferred from homology"/>
<dbReference type="SUPFAM" id="SSF51658">
    <property type="entry name" value="Xylose isomerase-like"/>
    <property type="match status" value="1"/>
</dbReference>
<dbReference type="RefSeq" id="WP_183199812.1">
    <property type="nucleotide sequence ID" value="NZ_JACIEK010000004.1"/>
</dbReference>